<dbReference type="PRINTS" id="PR00181">
    <property type="entry name" value="MALTOSEBP"/>
</dbReference>
<evidence type="ECO:0000256" key="3">
    <source>
        <dbReference type="ARBA" id="ARBA00022597"/>
    </source>
</evidence>
<evidence type="ECO:0000313" key="7">
    <source>
        <dbReference type="Proteomes" id="UP000050867"/>
    </source>
</evidence>
<gene>
    <name evidence="6" type="ORF">AQ490_12660</name>
</gene>
<dbReference type="PROSITE" id="PS51257">
    <property type="entry name" value="PROKAR_LIPOPROTEIN"/>
    <property type="match status" value="1"/>
</dbReference>
<dbReference type="EMBL" id="LLZU01000039">
    <property type="protein sequence ID" value="KRV46709.1"/>
    <property type="molecule type" value="Genomic_DNA"/>
</dbReference>
<dbReference type="eggNOG" id="COG2182">
    <property type="taxonomic scope" value="Bacteria"/>
</dbReference>
<keyword evidence="4 5" id="KW-0732">Signal</keyword>
<evidence type="ECO:0000256" key="2">
    <source>
        <dbReference type="ARBA" id="ARBA00022448"/>
    </source>
</evidence>
<dbReference type="GO" id="GO:0042956">
    <property type="term" value="P:maltodextrin transmembrane transport"/>
    <property type="evidence" value="ECO:0007669"/>
    <property type="project" value="TreeGrafter"/>
</dbReference>
<reference evidence="6 7" key="1">
    <citation type="submission" date="2015-10" db="EMBL/GenBank/DDBJ databases">
        <title>Draft genome sequence of pyrrolomycin-producing Streptomyces vitaminophilus.</title>
        <authorList>
            <person name="Graham D.E."/>
            <person name="Mahan K.M."/>
            <person name="Klingeman D.M."/>
            <person name="Hettich R.L."/>
            <person name="Parry R.J."/>
        </authorList>
    </citation>
    <scope>NUCLEOTIDE SEQUENCE [LARGE SCALE GENOMIC DNA]</scope>
    <source>
        <strain evidence="6 7">ATCC 31673</strain>
    </source>
</reference>
<dbReference type="Gene3D" id="3.40.190.10">
    <property type="entry name" value="Periplasmic binding protein-like II"/>
    <property type="match status" value="2"/>
</dbReference>
<dbReference type="PANTHER" id="PTHR30061:SF50">
    <property type="entry name" value="MALTOSE_MALTODEXTRIN-BINDING PERIPLASMIC PROTEIN"/>
    <property type="match status" value="1"/>
</dbReference>
<keyword evidence="7" id="KW-1185">Reference proteome</keyword>
<dbReference type="Pfam" id="PF01547">
    <property type="entry name" value="SBP_bac_1"/>
    <property type="match status" value="1"/>
</dbReference>
<proteinExistence type="inferred from homology"/>
<comment type="similarity">
    <text evidence="1">Belongs to the bacterial solute-binding protein 1 family.</text>
</comment>
<dbReference type="GO" id="GO:0015144">
    <property type="term" value="F:carbohydrate transmembrane transporter activity"/>
    <property type="evidence" value="ECO:0007669"/>
    <property type="project" value="InterPro"/>
</dbReference>
<dbReference type="SUPFAM" id="SSF53850">
    <property type="entry name" value="Periplasmic binding protein-like II"/>
    <property type="match status" value="1"/>
</dbReference>
<dbReference type="InterPro" id="IPR006059">
    <property type="entry name" value="SBP"/>
</dbReference>
<feature type="chain" id="PRO_5039330464" evidence="5">
    <location>
        <begin position="21"/>
        <end position="429"/>
    </location>
</feature>
<dbReference type="AlphaFoldDB" id="A0A0T6LKY3"/>
<evidence type="ECO:0000313" key="6">
    <source>
        <dbReference type="EMBL" id="KRV46709.1"/>
    </source>
</evidence>
<dbReference type="GO" id="GO:1901982">
    <property type="term" value="F:maltose binding"/>
    <property type="evidence" value="ECO:0007669"/>
    <property type="project" value="TreeGrafter"/>
</dbReference>
<organism evidence="6 7">
    <name type="scientific">Wenjunlia vitaminophila</name>
    <name type="common">Streptomyces vitaminophilus</name>
    <dbReference type="NCBI Taxonomy" id="76728"/>
    <lineage>
        <taxon>Bacteria</taxon>
        <taxon>Bacillati</taxon>
        <taxon>Actinomycetota</taxon>
        <taxon>Actinomycetes</taxon>
        <taxon>Kitasatosporales</taxon>
        <taxon>Streptomycetaceae</taxon>
        <taxon>Wenjunlia</taxon>
    </lineage>
</organism>
<evidence type="ECO:0000256" key="1">
    <source>
        <dbReference type="ARBA" id="ARBA00008520"/>
    </source>
</evidence>
<evidence type="ECO:0000256" key="5">
    <source>
        <dbReference type="SAM" id="SignalP"/>
    </source>
</evidence>
<accession>A0A0T6LKY3</accession>
<name>A0A0T6LKY3_WENVI</name>
<dbReference type="InterPro" id="IPR006060">
    <property type="entry name" value="Maltose/Cyclodextrin-bd"/>
</dbReference>
<dbReference type="Proteomes" id="UP000050867">
    <property type="component" value="Unassembled WGS sequence"/>
</dbReference>
<protein>
    <submittedName>
        <fullName evidence="6">Sugar ABC transporter substrate-binding protein</fullName>
    </submittedName>
</protein>
<dbReference type="PANTHER" id="PTHR30061">
    <property type="entry name" value="MALTOSE-BINDING PERIPLASMIC PROTEIN"/>
    <property type="match status" value="1"/>
</dbReference>
<keyword evidence="3" id="KW-0762">Sugar transport</keyword>
<dbReference type="GO" id="GO:0055052">
    <property type="term" value="C:ATP-binding cassette (ABC) transporter complex, substrate-binding subunit-containing"/>
    <property type="evidence" value="ECO:0007669"/>
    <property type="project" value="TreeGrafter"/>
</dbReference>
<evidence type="ECO:0000256" key="4">
    <source>
        <dbReference type="ARBA" id="ARBA00022729"/>
    </source>
</evidence>
<dbReference type="RefSeq" id="WP_018382334.1">
    <property type="nucleotide sequence ID" value="NZ_LLZU01000039.1"/>
</dbReference>
<dbReference type="GO" id="GO:0015768">
    <property type="term" value="P:maltose transport"/>
    <property type="evidence" value="ECO:0007669"/>
    <property type="project" value="TreeGrafter"/>
</dbReference>
<keyword evidence="2" id="KW-0813">Transport</keyword>
<sequence>MRRGISILAAVAALSLAATACGSDDDGDKAAEAKNPADVSGTITWWDTSDATNEAPAYKELIKQFETKYPKIKVKYTNVPFADAEQKFKTAAQSGKGAPDVMRADVGWTPGFAANQYLAPLDGTPALKDTGDFLTGPLSGATFNDKTYGVPQVTDALGLLYNKDLFAKAGVTSPPTTWDELKQTAEKIKKKTGADGIYLNPDSYFALPFVWGEGGGMLDTEAKKILVNTEESVRGVEVVKDLIDSGVAVKPDFTDGYNNMQASFKNGDVAMVINGPWSVADDLSGKAFKDKANLGIAPVPAGSKASASPVGGHNLVAYAGSGNLQASYLFIEFMTSSSSQEFISDKLGTLPTRTSAYTTKVTSDPVKAAFQKVLEKAQPRPTVPGTGDLFTVWTQNYIKILGGSSSPSEGLDDTADQWKQQVLKDYSTK</sequence>
<dbReference type="STRING" id="76728.AQ490_12660"/>
<feature type="signal peptide" evidence="5">
    <location>
        <begin position="1"/>
        <end position="20"/>
    </location>
</feature>
<comment type="caution">
    <text evidence="6">The sequence shown here is derived from an EMBL/GenBank/DDBJ whole genome shotgun (WGS) entry which is preliminary data.</text>
</comment>
<dbReference type="OrthoDB" id="9795467at2"/>